<gene>
    <name evidence="1" type="ORF">DFR50_108128</name>
</gene>
<dbReference type="Proteomes" id="UP000253529">
    <property type="component" value="Unassembled WGS sequence"/>
</dbReference>
<accession>A0A366FLX2</accession>
<name>A0A366FLX2_9HYPH</name>
<dbReference type="EMBL" id="QNRK01000008">
    <property type="protein sequence ID" value="RBP15571.1"/>
    <property type="molecule type" value="Genomic_DNA"/>
</dbReference>
<reference evidence="1 2" key="1">
    <citation type="submission" date="2018-06" db="EMBL/GenBank/DDBJ databases">
        <title>Genomic Encyclopedia of Type Strains, Phase IV (KMG-IV): sequencing the most valuable type-strain genomes for metagenomic binning, comparative biology and taxonomic classification.</title>
        <authorList>
            <person name="Goeker M."/>
        </authorList>
    </citation>
    <scope>NUCLEOTIDE SEQUENCE [LARGE SCALE GENOMIC DNA]</scope>
    <source>
        <strain evidence="1 2">DSM 24875</strain>
    </source>
</reference>
<keyword evidence="2" id="KW-1185">Reference proteome</keyword>
<comment type="caution">
    <text evidence="1">The sequence shown here is derived from an EMBL/GenBank/DDBJ whole genome shotgun (WGS) entry which is preliminary data.</text>
</comment>
<sequence length="67" mass="7927">MSDWKVVYRDHLDCDRTSRSVPSKEAALNQAKCLYLQKRAEIYKIEGPDGAFLPREEVMRWLSVNRR</sequence>
<dbReference type="AlphaFoldDB" id="A0A366FLX2"/>
<dbReference type="OrthoDB" id="8471664at2"/>
<dbReference type="RefSeq" id="WP_147262705.1">
    <property type="nucleotide sequence ID" value="NZ_QNRK01000008.1"/>
</dbReference>
<evidence type="ECO:0000313" key="1">
    <source>
        <dbReference type="EMBL" id="RBP15571.1"/>
    </source>
</evidence>
<protein>
    <submittedName>
        <fullName evidence="1">Uncharacterized protein</fullName>
    </submittedName>
</protein>
<evidence type="ECO:0000313" key="2">
    <source>
        <dbReference type="Proteomes" id="UP000253529"/>
    </source>
</evidence>
<proteinExistence type="predicted"/>
<organism evidence="1 2">
    <name type="scientific">Roseiarcus fermentans</name>
    <dbReference type="NCBI Taxonomy" id="1473586"/>
    <lineage>
        <taxon>Bacteria</taxon>
        <taxon>Pseudomonadati</taxon>
        <taxon>Pseudomonadota</taxon>
        <taxon>Alphaproteobacteria</taxon>
        <taxon>Hyphomicrobiales</taxon>
        <taxon>Roseiarcaceae</taxon>
        <taxon>Roseiarcus</taxon>
    </lineage>
</organism>